<dbReference type="AlphaFoldDB" id="A0A9W9D2E6"/>
<evidence type="ECO:0000313" key="5">
    <source>
        <dbReference type="EMBL" id="KAJ4397429.1"/>
    </source>
</evidence>
<protein>
    <recommendedName>
        <fullName evidence="4">Glycosyl transferase CAP10 domain-containing protein</fullName>
    </recommendedName>
</protein>
<dbReference type="InterPro" id="IPR006598">
    <property type="entry name" value="CAP10"/>
</dbReference>
<evidence type="ECO:0000259" key="4">
    <source>
        <dbReference type="SMART" id="SM00672"/>
    </source>
</evidence>
<organism evidence="5 6">
    <name type="scientific">Gnomoniopsis smithogilvyi</name>
    <dbReference type="NCBI Taxonomy" id="1191159"/>
    <lineage>
        <taxon>Eukaryota</taxon>
        <taxon>Fungi</taxon>
        <taxon>Dikarya</taxon>
        <taxon>Ascomycota</taxon>
        <taxon>Pezizomycotina</taxon>
        <taxon>Sordariomycetes</taxon>
        <taxon>Sordariomycetidae</taxon>
        <taxon>Diaporthales</taxon>
        <taxon>Gnomoniaceae</taxon>
        <taxon>Gnomoniopsis</taxon>
    </lineage>
</organism>
<dbReference type="PANTHER" id="PTHR12203">
    <property type="entry name" value="KDEL LYS-ASP-GLU-LEU CONTAINING - RELATED"/>
    <property type="match status" value="1"/>
</dbReference>
<evidence type="ECO:0000313" key="6">
    <source>
        <dbReference type="Proteomes" id="UP001140453"/>
    </source>
</evidence>
<feature type="transmembrane region" description="Helical" evidence="3">
    <location>
        <begin position="239"/>
        <end position="258"/>
    </location>
</feature>
<proteinExistence type="inferred from homology"/>
<keyword evidence="2" id="KW-0808">Transferase</keyword>
<dbReference type="InterPro" id="IPR051091">
    <property type="entry name" value="O-Glucosyltr/Glycosyltrsf_90"/>
</dbReference>
<feature type="transmembrane region" description="Helical" evidence="3">
    <location>
        <begin position="169"/>
        <end position="186"/>
    </location>
</feature>
<dbReference type="Proteomes" id="UP001140453">
    <property type="component" value="Unassembled WGS sequence"/>
</dbReference>
<dbReference type="GO" id="GO:0016740">
    <property type="term" value="F:transferase activity"/>
    <property type="evidence" value="ECO:0007669"/>
    <property type="project" value="UniProtKB-KW"/>
</dbReference>
<reference evidence="5" key="1">
    <citation type="submission" date="2022-10" db="EMBL/GenBank/DDBJ databases">
        <title>Tapping the CABI collections for fungal endophytes: first genome assemblies for Collariella, Neodidymelliopsis, Ascochyta clinopodiicola, Didymella pomorum, Didymosphaeria variabile, Neocosmospora piperis and Neocucurbitaria cava.</title>
        <authorList>
            <person name="Hill R."/>
        </authorList>
    </citation>
    <scope>NUCLEOTIDE SEQUENCE</scope>
    <source>
        <strain evidence="5">IMI 355082</strain>
    </source>
</reference>
<dbReference type="PANTHER" id="PTHR12203:SF35">
    <property type="entry name" value="PROTEIN O-GLUCOSYLTRANSFERASE 1"/>
    <property type="match status" value="1"/>
</dbReference>
<name>A0A9W9D2E6_9PEZI</name>
<dbReference type="OrthoDB" id="541052at2759"/>
<evidence type="ECO:0000256" key="3">
    <source>
        <dbReference type="SAM" id="Phobius"/>
    </source>
</evidence>
<feature type="transmembrane region" description="Helical" evidence="3">
    <location>
        <begin position="278"/>
        <end position="296"/>
    </location>
</feature>
<feature type="domain" description="Glycosyl transferase CAP10" evidence="4">
    <location>
        <begin position="612"/>
        <end position="898"/>
    </location>
</feature>
<feature type="transmembrane region" description="Helical" evidence="3">
    <location>
        <begin position="36"/>
        <end position="55"/>
    </location>
</feature>
<keyword evidence="3" id="KW-1133">Transmembrane helix</keyword>
<evidence type="ECO:0000256" key="2">
    <source>
        <dbReference type="ARBA" id="ARBA00022679"/>
    </source>
</evidence>
<keyword evidence="6" id="KW-1185">Reference proteome</keyword>
<dbReference type="SMART" id="SM00672">
    <property type="entry name" value="CAP10"/>
    <property type="match status" value="1"/>
</dbReference>
<feature type="transmembrane region" description="Helical" evidence="3">
    <location>
        <begin position="206"/>
        <end position="227"/>
    </location>
</feature>
<keyword evidence="3" id="KW-0472">Membrane</keyword>
<feature type="transmembrane region" description="Helical" evidence="3">
    <location>
        <begin position="334"/>
        <end position="352"/>
    </location>
</feature>
<feature type="transmembrane region" description="Helical" evidence="3">
    <location>
        <begin position="303"/>
        <end position="319"/>
    </location>
</feature>
<accession>A0A9W9D2E6</accession>
<keyword evidence="3" id="KW-0812">Transmembrane</keyword>
<comment type="similarity">
    <text evidence="1">Belongs to the glycosyltransferase 90 family.</text>
</comment>
<evidence type="ECO:0000256" key="1">
    <source>
        <dbReference type="ARBA" id="ARBA00010118"/>
    </source>
</evidence>
<gene>
    <name evidence="5" type="ORF">N0V93_001657</name>
</gene>
<feature type="transmembrane region" description="Helical" evidence="3">
    <location>
        <begin position="364"/>
        <end position="386"/>
    </location>
</feature>
<dbReference type="EMBL" id="JAPEVB010000001">
    <property type="protein sequence ID" value="KAJ4397429.1"/>
    <property type="molecule type" value="Genomic_DNA"/>
</dbReference>
<sequence length="920" mass="102641">MDGPLGHISLLIAALAVVWTYRGIDQISVLEHPLHSQFLVPLLCSGLAFTTNAIIRRLVKGPGRFDDDGRARRLEESRAISLPKRPLRGSWALLPLLIACRLSLLTWLHSRLQCSYAGVEPLLPIILAGYDTWQKIYHASTAIKDDDEDDDMGADLFEDFAKWFLQSDLPRLLGAVGLTCGFLMVTSTTTKSTFICPASTSPHLVLFWQLMGLGLDALILVLSWRILQWARSTTDRLQNVGMIMLSSAGFSGLFTFLQYRISSEFQLAAAQSFSSLDFIHICGQSTVLLFIAATLFTTQSSPVAATAVVVFMCGAYSAGKKLALVGTYEQLSKSQVFLGTGALGLGFIVLAYRTQIRHIGLPRGLISFIMTAWVIGAIVYCALTSLTVSHSINMIMYSTRTEVHRWLIQDAKASDSLKVAVREYSERHNGRLPPPSFDIWYEYATSRNSPIIDSFKQIDEDLRPFWAMDSKSIRQAVSKMDGNPGIASITIEQGVVSSKLAPDNPVIVDLIQLIQPFAQYLPDMTLPVNLLEQPRVLPPWSQVIAEFQEEPTDQQHMWPWDHQHLLGQACPPKTPASAGFYSPTATFCGACTQPYSVGQFPTTASLSRDLCYQPDMLNLHGFYMSNHPIRPFTELLPVFSGSKTNQHKDILIPLSWAANDYSVPSDDKVFTDKQNQLFWRGNVAADHVVPPTLLRGGHQERLSHLVNNASASEVVTVLLAKDGDEGKFQYHTTGLQNMNDALEFDLGISDYSKCAVPACDLFKEEFGVKSEDVDGQTETDSRYVMVMDGDLGPSRHFLRSLRSNSVPFVASIFKEWYSERLFPWIHYVPIDLRFHGLHSTLAYFMGLDGKGPANERYAPMPPQLEDAKSIAQEGKQWAAQAIRREDAEIYMFRLLLEWGRVINDKRDGLGFSMDKEHSTA</sequence>
<feature type="transmembrane region" description="Helical" evidence="3">
    <location>
        <begin position="6"/>
        <end position="24"/>
    </location>
</feature>
<comment type="caution">
    <text evidence="5">The sequence shown here is derived from an EMBL/GenBank/DDBJ whole genome shotgun (WGS) entry which is preliminary data.</text>
</comment>